<dbReference type="NCBIfam" id="TIGR00594">
    <property type="entry name" value="polc"/>
    <property type="match status" value="1"/>
</dbReference>
<comment type="caution">
    <text evidence="16">The sequence shown here is derived from an EMBL/GenBank/DDBJ whole genome shotgun (WGS) entry which is preliminary data.</text>
</comment>
<evidence type="ECO:0000256" key="3">
    <source>
        <dbReference type="ARBA" id="ARBA00012417"/>
    </source>
</evidence>
<feature type="domain" description="Polymerase/histidinol phosphatase N-terminal" evidence="15">
    <location>
        <begin position="43"/>
        <end position="107"/>
    </location>
</feature>
<evidence type="ECO:0000256" key="12">
    <source>
        <dbReference type="ARBA" id="ARBA00049244"/>
    </source>
</evidence>
<comment type="function">
    <text evidence="13">DNA polymerase involved in damage-induced mutagenesis and translesion synthesis (TLS). It is not the major replicative DNA polymerase.</text>
</comment>
<gene>
    <name evidence="13" type="primary">dnaE2</name>
    <name evidence="16" type="ORF">DES32_1652</name>
</gene>
<comment type="subcellular location">
    <subcellularLocation>
        <location evidence="1 13">Cytoplasm</location>
    </subcellularLocation>
</comment>
<organism evidence="16 17">
    <name type="scientific">Methylovirgula ligni</name>
    <dbReference type="NCBI Taxonomy" id="569860"/>
    <lineage>
        <taxon>Bacteria</taxon>
        <taxon>Pseudomonadati</taxon>
        <taxon>Pseudomonadota</taxon>
        <taxon>Alphaproteobacteria</taxon>
        <taxon>Hyphomicrobiales</taxon>
        <taxon>Beijerinckiaceae</taxon>
        <taxon>Methylovirgula</taxon>
    </lineage>
</organism>
<dbReference type="InterPro" id="IPR003141">
    <property type="entry name" value="Pol/His_phosphatase_N"/>
</dbReference>
<dbReference type="GO" id="GO:0005737">
    <property type="term" value="C:cytoplasm"/>
    <property type="evidence" value="ECO:0007669"/>
    <property type="project" value="UniProtKB-SubCell"/>
</dbReference>
<keyword evidence="6 13" id="KW-0808">Transferase</keyword>
<keyword evidence="11 13" id="KW-0234">DNA repair</keyword>
<evidence type="ECO:0000259" key="15">
    <source>
        <dbReference type="SMART" id="SM00481"/>
    </source>
</evidence>
<comment type="catalytic activity">
    <reaction evidence="12 13">
        <text>DNA(n) + a 2'-deoxyribonucleoside 5'-triphosphate = DNA(n+1) + diphosphate</text>
        <dbReference type="Rhea" id="RHEA:22508"/>
        <dbReference type="Rhea" id="RHEA-COMP:17339"/>
        <dbReference type="Rhea" id="RHEA-COMP:17340"/>
        <dbReference type="ChEBI" id="CHEBI:33019"/>
        <dbReference type="ChEBI" id="CHEBI:61560"/>
        <dbReference type="ChEBI" id="CHEBI:173112"/>
        <dbReference type="EC" id="2.7.7.7"/>
    </reaction>
</comment>
<dbReference type="Pfam" id="PF07733">
    <property type="entry name" value="DNA_pol3_alpha"/>
    <property type="match status" value="1"/>
</dbReference>
<evidence type="ECO:0000256" key="8">
    <source>
        <dbReference type="ARBA" id="ARBA00022705"/>
    </source>
</evidence>
<dbReference type="GO" id="GO:0003887">
    <property type="term" value="F:DNA-directed DNA polymerase activity"/>
    <property type="evidence" value="ECO:0007669"/>
    <property type="project" value="UniProtKB-UniRule"/>
</dbReference>
<dbReference type="Pfam" id="PF14579">
    <property type="entry name" value="HHH_6"/>
    <property type="match status" value="1"/>
</dbReference>
<dbReference type="InterPro" id="IPR029460">
    <property type="entry name" value="DNAPol_HHH"/>
</dbReference>
<evidence type="ECO:0000256" key="2">
    <source>
        <dbReference type="ARBA" id="ARBA00007391"/>
    </source>
</evidence>
<dbReference type="GO" id="GO:0006281">
    <property type="term" value="P:DNA repair"/>
    <property type="evidence" value="ECO:0007669"/>
    <property type="project" value="UniProtKB-UniRule"/>
</dbReference>
<dbReference type="NCBIfam" id="NF004225">
    <property type="entry name" value="PRK05672.1"/>
    <property type="match status" value="1"/>
</dbReference>
<evidence type="ECO:0000256" key="10">
    <source>
        <dbReference type="ARBA" id="ARBA00022932"/>
    </source>
</evidence>
<evidence type="ECO:0000256" key="1">
    <source>
        <dbReference type="ARBA" id="ARBA00004496"/>
    </source>
</evidence>
<sequence>MSGDKSPSLRAQRSNPEAKPGLLRRFAPRNDETAAEKTIVLFAEFGVTTNFSFLRGASQPEEFVAQARELGLKAIGIADRNSLAGVVRAYSFARLNEIAPGTLRVVTGCRLVFCDGTPDILAYPQDRAAYARLTRLITRGNMKGQKGLCRLTATNLLEAAEGLQLAILPHSTWEPEDAAAKPGKVYEDFAGGEAATPALPLEQRQLPPGDETFLHRIREVAPGRVWLAASMTYGAQMRRALAECAALSRRLGLPLLATNDVLMHDAARRPLQDVLTAIRHRTTLDAIGRKLQANAERHLKSGAEMARLFTEAPEAIDESLRFLEGLTFSLADLKNQYPEELRAGYATPQEALEAFAYAGATERYEDKGGVPEKVKHTLAYELALVKEMNYAPYFLTVHDIVRYARSEKILCQGRGSAANSTICYCLGITDVDPARASLLFERFISKDRGEPPDIDVDFEHERREKVMQYIYNRYGRARAGLTATVITYRSRSALRDVGKVFGLSEDVIAALSSSLWGGASQGPQAQQVRRLGLDPQEDRLAQTLALAQELVGFPRHLSQHTGGFVITRDRLDETVPIAHAAMDERTTVEWDKDDLDALGLLKIDVLALGMLTCLRRGFDLLRNHYGLDYKVKDIPAEERAVYAMISRADTIGVFQIESRAQMSMLPRLRPNTFYDLVIEVAIVRPGPIQGDMVHPYLRRRQGLDPVNYHRQELEEVLSKTLGVPLFQEQAMKIAIVAAGFTPAEADRLRRAMATFKRVGIIETFRTKMVEGMVERHYPRDFAERCFKQIEGFGSYGFPESHAASFALLVYASSWIKCRYPDVFACALLNAQPMGFYAPAQIVRDAREHSIAIEEVDVNFSQWDCTLETDNELDHDGVKDRLHPRHVSMQNEIRSTHKIRLGFRQVQGIAETDMATLVDKRGKGYDSIRDLWLRTGLAPGTLAALAEADAFRSLGLDRRDALWAVRGLNRAGDKDDLPLLKDLSFRALEPEAHLPPMSLGEHVVEDYRHLSLSLKAHPVSFLRPHLKTEKIVRTQDLAITPSGQRVRTAGLVLIRQRPGTASGVIFLTLEDETGIANAIVWPKVFEAYRPVVIAARFIAVTGRLQSESGVIHVIAERIDDMTPLLGLLSRPETNGLAHPIKNPYRHPRDQMRLTEPGLFETKAAPAPIDARDDIHRVMPKGRNFH</sequence>
<evidence type="ECO:0000256" key="4">
    <source>
        <dbReference type="ARBA" id="ARBA00017273"/>
    </source>
</evidence>
<dbReference type="Pfam" id="PF01336">
    <property type="entry name" value="tRNA_anti-codon"/>
    <property type="match status" value="1"/>
</dbReference>
<evidence type="ECO:0000256" key="11">
    <source>
        <dbReference type="ARBA" id="ARBA00023204"/>
    </source>
</evidence>
<dbReference type="SMART" id="SM00481">
    <property type="entry name" value="POLIIIAc"/>
    <property type="match status" value="1"/>
</dbReference>
<evidence type="ECO:0000256" key="9">
    <source>
        <dbReference type="ARBA" id="ARBA00022763"/>
    </source>
</evidence>
<dbReference type="EC" id="2.7.7.7" evidence="3 13"/>
<comment type="similarity">
    <text evidence="2 13">Belongs to the DNA polymerase type-C family. DnaE2 subfamily.</text>
</comment>
<dbReference type="InterPro" id="IPR004365">
    <property type="entry name" value="NA-bd_OB_tRNA"/>
</dbReference>
<dbReference type="InterPro" id="IPR023073">
    <property type="entry name" value="DnaE2"/>
</dbReference>
<dbReference type="InterPro" id="IPR004013">
    <property type="entry name" value="PHP_dom"/>
</dbReference>
<protein>
    <recommendedName>
        <fullName evidence="4 13">Error-prone DNA polymerase</fullName>
        <ecNumber evidence="3 13">2.7.7.7</ecNumber>
    </recommendedName>
</protein>
<evidence type="ECO:0000256" key="13">
    <source>
        <dbReference type="HAMAP-Rule" id="MF_01902"/>
    </source>
</evidence>
<evidence type="ECO:0000313" key="16">
    <source>
        <dbReference type="EMBL" id="REF88013.1"/>
    </source>
</evidence>
<dbReference type="InterPro" id="IPR016195">
    <property type="entry name" value="Pol/histidinol_Pase-like"/>
</dbReference>
<accession>A0A3D9YZ24</accession>
<evidence type="ECO:0000256" key="7">
    <source>
        <dbReference type="ARBA" id="ARBA00022695"/>
    </source>
</evidence>
<keyword evidence="17" id="KW-1185">Reference proteome</keyword>
<dbReference type="GO" id="GO:0003676">
    <property type="term" value="F:nucleic acid binding"/>
    <property type="evidence" value="ECO:0007669"/>
    <property type="project" value="InterPro"/>
</dbReference>
<feature type="region of interest" description="Disordered" evidence="14">
    <location>
        <begin position="1"/>
        <end position="27"/>
    </location>
</feature>
<dbReference type="CDD" id="cd04485">
    <property type="entry name" value="DnaE_OBF"/>
    <property type="match status" value="1"/>
</dbReference>
<keyword evidence="7 13" id="KW-0548">Nucleotidyltransferase</keyword>
<dbReference type="PANTHER" id="PTHR32294">
    <property type="entry name" value="DNA POLYMERASE III SUBUNIT ALPHA"/>
    <property type="match status" value="1"/>
</dbReference>
<dbReference type="InterPro" id="IPR011708">
    <property type="entry name" value="DNA_pol3_alpha_NTPase_dom"/>
</dbReference>
<keyword evidence="8 13" id="KW-0235">DNA replication</keyword>
<evidence type="ECO:0000313" key="17">
    <source>
        <dbReference type="Proteomes" id="UP000256900"/>
    </source>
</evidence>
<dbReference type="PANTHER" id="PTHR32294:SF4">
    <property type="entry name" value="ERROR-PRONE DNA POLYMERASE"/>
    <property type="match status" value="1"/>
</dbReference>
<dbReference type="AlphaFoldDB" id="A0A3D9YZ24"/>
<dbReference type="HAMAP" id="MF_01902">
    <property type="entry name" value="DNApol_error_prone"/>
    <property type="match status" value="1"/>
</dbReference>
<keyword evidence="10 13" id="KW-0239">DNA-directed DNA polymerase</keyword>
<dbReference type="CDD" id="cd07434">
    <property type="entry name" value="PHP_PolIIIA_DnaE2"/>
    <property type="match status" value="1"/>
</dbReference>
<dbReference type="SUPFAM" id="SSF89550">
    <property type="entry name" value="PHP domain-like"/>
    <property type="match status" value="1"/>
</dbReference>
<proteinExistence type="inferred from homology"/>
<dbReference type="GO" id="GO:0006260">
    <property type="term" value="P:DNA replication"/>
    <property type="evidence" value="ECO:0007669"/>
    <property type="project" value="UniProtKB-KW"/>
</dbReference>
<reference evidence="16 17" key="1">
    <citation type="submission" date="2018-08" db="EMBL/GenBank/DDBJ databases">
        <title>Genomic Encyclopedia of Type Strains, Phase IV (KMG-IV): sequencing the most valuable type-strain genomes for metagenomic binning, comparative biology and taxonomic classification.</title>
        <authorList>
            <person name="Goeker M."/>
        </authorList>
    </citation>
    <scope>NUCLEOTIDE SEQUENCE [LARGE SCALE GENOMIC DNA]</scope>
    <source>
        <strain evidence="16 17">BW863</strain>
    </source>
</reference>
<dbReference type="EMBL" id="QUMO01000002">
    <property type="protein sequence ID" value="REF88013.1"/>
    <property type="molecule type" value="Genomic_DNA"/>
</dbReference>
<dbReference type="InterPro" id="IPR004805">
    <property type="entry name" value="DnaE2/DnaE/PolC"/>
</dbReference>
<dbReference type="Gene3D" id="3.20.20.140">
    <property type="entry name" value="Metal-dependent hydrolases"/>
    <property type="match status" value="1"/>
</dbReference>
<dbReference type="Proteomes" id="UP000256900">
    <property type="component" value="Unassembled WGS sequence"/>
</dbReference>
<keyword evidence="9 13" id="KW-0227">DNA damage</keyword>
<dbReference type="GO" id="GO:0008408">
    <property type="term" value="F:3'-5' exonuclease activity"/>
    <property type="evidence" value="ECO:0007669"/>
    <property type="project" value="InterPro"/>
</dbReference>
<name>A0A3D9YZ24_9HYPH</name>
<evidence type="ECO:0000256" key="6">
    <source>
        <dbReference type="ARBA" id="ARBA00022679"/>
    </source>
</evidence>
<dbReference type="Pfam" id="PF17657">
    <property type="entry name" value="DNA_pol3_finger"/>
    <property type="match status" value="1"/>
</dbReference>
<dbReference type="Pfam" id="PF02811">
    <property type="entry name" value="PHP"/>
    <property type="match status" value="1"/>
</dbReference>
<dbReference type="InterPro" id="IPR040982">
    <property type="entry name" value="DNA_pol3_finger"/>
</dbReference>
<evidence type="ECO:0000256" key="5">
    <source>
        <dbReference type="ARBA" id="ARBA00022490"/>
    </source>
</evidence>
<keyword evidence="5 13" id="KW-0963">Cytoplasm</keyword>
<evidence type="ECO:0000256" key="14">
    <source>
        <dbReference type="SAM" id="MobiDB-lite"/>
    </source>
</evidence>